<accession>A0ABZ2K1R2</accession>
<gene>
    <name evidence="2" type="ORF">LZC95_40270</name>
</gene>
<dbReference type="InterPro" id="IPR011990">
    <property type="entry name" value="TPR-like_helical_dom_sf"/>
</dbReference>
<feature type="region of interest" description="Disordered" evidence="1">
    <location>
        <begin position="114"/>
        <end position="142"/>
    </location>
</feature>
<dbReference type="RefSeq" id="WP_394843274.1">
    <property type="nucleotide sequence ID" value="NZ_CP089982.1"/>
</dbReference>
<proteinExistence type="predicted"/>
<reference evidence="2 3" key="1">
    <citation type="submission" date="2021-12" db="EMBL/GenBank/DDBJ databases">
        <title>Discovery of the Pendulisporaceae a myxobacterial family with distinct sporulation behavior and unique specialized metabolism.</title>
        <authorList>
            <person name="Garcia R."/>
            <person name="Popoff A."/>
            <person name="Bader C.D."/>
            <person name="Loehr J."/>
            <person name="Walesch S."/>
            <person name="Walt C."/>
            <person name="Boldt J."/>
            <person name="Bunk B."/>
            <person name="Haeckl F.J.F.P.J."/>
            <person name="Gunesch A.P."/>
            <person name="Birkelbach J."/>
            <person name="Nuebel U."/>
            <person name="Pietschmann T."/>
            <person name="Bach T."/>
            <person name="Mueller R."/>
        </authorList>
    </citation>
    <scope>NUCLEOTIDE SEQUENCE [LARGE SCALE GENOMIC DNA]</scope>
    <source>
        <strain evidence="2 3">MSr12523</strain>
    </source>
</reference>
<evidence type="ECO:0000313" key="3">
    <source>
        <dbReference type="Proteomes" id="UP001379533"/>
    </source>
</evidence>
<name>A0ABZ2K1R2_9BACT</name>
<protein>
    <submittedName>
        <fullName evidence="2">Uncharacterized protein</fullName>
    </submittedName>
</protein>
<keyword evidence="3" id="KW-1185">Reference proteome</keyword>
<evidence type="ECO:0000256" key="1">
    <source>
        <dbReference type="SAM" id="MobiDB-lite"/>
    </source>
</evidence>
<organism evidence="2 3">
    <name type="scientific">Pendulispora brunnea</name>
    <dbReference type="NCBI Taxonomy" id="2905690"/>
    <lineage>
        <taxon>Bacteria</taxon>
        <taxon>Pseudomonadati</taxon>
        <taxon>Myxococcota</taxon>
        <taxon>Myxococcia</taxon>
        <taxon>Myxococcales</taxon>
        <taxon>Sorangiineae</taxon>
        <taxon>Pendulisporaceae</taxon>
        <taxon>Pendulispora</taxon>
    </lineage>
</organism>
<dbReference type="EMBL" id="CP089982">
    <property type="protein sequence ID" value="WXA92671.1"/>
    <property type="molecule type" value="Genomic_DNA"/>
</dbReference>
<evidence type="ECO:0000313" key="2">
    <source>
        <dbReference type="EMBL" id="WXA92671.1"/>
    </source>
</evidence>
<dbReference type="Proteomes" id="UP001379533">
    <property type="component" value="Chromosome"/>
</dbReference>
<sequence>MSEKLDPIAPDVAALLDAERHYDDEPVARQGRVLERLAATTAALAPPAASPPSSLLPKAILKTKLAVAAAAAMVGAVGGGVVGYRLGEKARPPAPVVFAPASVITAEVAPPIVAPDAAPPPPSQASAVRPAPPPRTKKDDSADTLAVELSLVQMARAALARGNYAAALDATEQHARAFPKGHLTEERESLAIQALVGAGRDAEARARAARFRAKYPQSPLLPTLPTDSP</sequence>
<dbReference type="Gene3D" id="1.25.40.10">
    <property type="entry name" value="Tetratricopeptide repeat domain"/>
    <property type="match status" value="1"/>
</dbReference>